<dbReference type="RefSeq" id="WP_184724969.1">
    <property type="nucleotide sequence ID" value="NZ_JACHJP010000014.1"/>
</dbReference>
<dbReference type="AlphaFoldDB" id="A0A7W7QWS5"/>
<accession>A0A7W7QWS5</accession>
<evidence type="ECO:0000313" key="3">
    <source>
        <dbReference type="Proteomes" id="UP000552644"/>
    </source>
</evidence>
<sequence length="124" mass="13034">MTTARPWNDRQARSARRWTLGAVALSLVVAAVLFLVPVYASATPSGTVGRRAVDLVGGRVLLFLVPVVLSVLPLLVAGALRRASTLAAAILLGAFCLITLPSIGIFLIPSTVCLLVAFTRLLAR</sequence>
<gene>
    <name evidence="2" type="ORF">FHS44_007697</name>
</gene>
<organism evidence="2 3">
    <name type="scientific">Streptosporangium saharense</name>
    <dbReference type="NCBI Taxonomy" id="1706840"/>
    <lineage>
        <taxon>Bacteria</taxon>
        <taxon>Bacillati</taxon>
        <taxon>Actinomycetota</taxon>
        <taxon>Actinomycetes</taxon>
        <taxon>Streptosporangiales</taxon>
        <taxon>Streptosporangiaceae</taxon>
        <taxon>Streptosporangium</taxon>
    </lineage>
</organism>
<reference evidence="2 3" key="1">
    <citation type="submission" date="2020-08" db="EMBL/GenBank/DDBJ databases">
        <title>Genomic Encyclopedia of Type Strains, Phase III (KMG-III): the genomes of soil and plant-associated and newly described type strains.</title>
        <authorList>
            <person name="Whitman W."/>
        </authorList>
    </citation>
    <scope>NUCLEOTIDE SEQUENCE [LARGE SCALE GENOMIC DNA]</scope>
    <source>
        <strain evidence="2 3">CECT 8840</strain>
    </source>
</reference>
<evidence type="ECO:0000313" key="2">
    <source>
        <dbReference type="EMBL" id="MBB4920546.1"/>
    </source>
</evidence>
<name>A0A7W7QWS5_9ACTN</name>
<feature type="transmembrane region" description="Helical" evidence="1">
    <location>
        <begin position="87"/>
        <end position="118"/>
    </location>
</feature>
<protein>
    <submittedName>
        <fullName evidence="2">Uncharacterized protein</fullName>
    </submittedName>
</protein>
<keyword evidence="3" id="KW-1185">Reference proteome</keyword>
<proteinExistence type="predicted"/>
<dbReference type="EMBL" id="JACHJP010000014">
    <property type="protein sequence ID" value="MBB4920546.1"/>
    <property type="molecule type" value="Genomic_DNA"/>
</dbReference>
<keyword evidence="1" id="KW-1133">Transmembrane helix</keyword>
<keyword evidence="1" id="KW-0812">Transmembrane</keyword>
<dbReference type="Proteomes" id="UP000552644">
    <property type="component" value="Unassembled WGS sequence"/>
</dbReference>
<feature type="transmembrane region" description="Helical" evidence="1">
    <location>
        <begin position="60"/>
        <end position="80"/>
    </location>
</feature>
<comment type="caution">
    <text evidence="2">The sequence shown here is derived from an EMBL/GenBank/DDBJ whole genome shotgun (WGS) entry which is preliminary data.</text>
</comment>
<evidence type="ECO:0000256" key="1">
    <source>
        <dbReference type="SAM" id="Phobius"/>
    </source>
</evidence>
<feature type="transmembrane region" description="Helical" evidence="1">
    <location>
        <begin position="20"/>
        <end position="40"/>
    </location>
</feature>
<keyword evidence="1" id="KW-0472">Membrane</keyword>